<feature type="domain" description="DUF6883" evidence="1">
    <location>
        <begin position="3"/>
        <end position="115"/>
    </location>
</feature>
<evidence type="ECO:0000259" key="1">
    <source>
        <dbReference type="Pfam" id="PF21814"/>
    </source>
</evidence>
<name>B4VUX3_9CYAN</name>
<protein>
    <recommendedName>
        <fullName evidence="1">DUF6883 domain-containing protein</fullName>
    </recommendedName>
</protein>
<gene>
    <name evidence="2" type="ORF">MC7420_4103</name>
</gene>
<dbReference type="OrthoDB" id="5801353at2"/>
<evidence type="ECO:0000313" key="3">
    <source>
        <dbReference type="Proteomes" id="UP000003835"/>
    </source>
</evidence>
<evidence type="ECO:0000313" key="2">
    <source>
        <dbReference type="EMBL" id="EDX74118.1"/>
    </source>
</evidence>
<dbReference type="AlphaFoldDB" id="B4VUX3"/>
<organism evidence="2 3">
    <name type="scientific">Coleofasciculus chthonoplastes PCC 7420</name>
    <dbReference type="NCBI Taxonomy" id="118168"/>
    <lineage>
        <taxon>Bacteria</taxon>
        <taxon>Bacillati</taxon>
        <taxon>Cyanobacteriota</taxon>
        <taxon>Cyanophyceae</taxon>
        <taxon>Coleofasciculales</taxon>
        <taxon>Coleofasciculaceae</taxon>
        <taxon>Coleofasciculus</taxon>
    </lineage>
</organism>
<accession>B4VUX3</accession>
<dbReference type="RefSeq" id="WP_006102423.1">
    <property type="nucleotide sequence ID" value="NZ_DS989854.1"/>
</dbReference>
<dbReference type="STRING" id="118168.MC7420_4103"/>
<dbReference type="HOGENOM" id="CLU_137827_0_0_3"/>
<sequence length="115" mass="12797">MTKLPNGNQAEIPMEKLIGYCLNPEHSSGKHKAKVFKSALGITASNAEVLRNLIQQSAVEGEVVQEEKTPFGQIFKVDWLVPESVNSGSERVILRTIWEITAKNKHPRLISAFVK</sequence>
<keyword evidence="3" id="KW-1185">Reference proteome</keyword>
<dbReference type="eggNOG" id="COG3210">
    <property type="taxonomic scope" value="Bacteria"/>
</dbReference>
<dbReference type="Pfam" id="PF21814">
    <property type="entry name" value="DUF6883"/>
    <property type="match status" value="1"/>
</dbReference>
<dbReference type="InterPro" id="IPR049250">
    <property type="entry name" value="DUF6883"/>
</dbReference>
<reference evidence="2 3" key="1">
    <citation type="submission" date="2008-07" db="EMBL/GenBank/DDBJ databases">
        <authorList>
            <person name="Tandeau de Marsac N."/>
            <person name="Ferriera S."/>
            <person name="Johnson J."/>
            <person name="Kravitz S."/>
            <person name="Beeson K."/>
            <person name="Sutton G."/>
            <person name="Rogers Y.-H."/>
            <person name="Friedman R."/>
            <person name="Frazier M."/>
            <person name="Venter J.C."/>
        </authorList>
    </citation>
    <scope>NUCLEOTIDE SEQUENCE [LARGE SCALE GENOMIC DNA]</scope>
    <source>
        <strain evidence="2 3">PCC 7420</strain>
    </source>
</reference>
<dbReference type="EMBL" id="DS989854">
    <property type="protein sequence ID" value="EDX74118.1"/>
    <property type="molecule type" value="Genomic_DNA"/>
</dbReference>
<dbReference type="Proteomes" id="UP000003835">
    <property type="component" value="Unassembled WGS sequence"/>
</dbReference>
<proteinExistence type="predicted"/>